<accession>A0AA88P7P1</accession>
<dbReference type="EMBL" id="JAUYZG010000020">
    <property type="protein sequence ID" value="KAK2876312.1"/>
    <property type="molecule type" value="Genomic_DNA"/>
</dbReference>
<dbReference type="AlphaFoldDB" id="A0AA88P7P1"/>
<evidence type="ECO:0000313" key="3">
    <source>
        <dbReference type="Proteomes" id="UP001187343"/>
    </source>
</evidence>
<protein>
    <submittedName>
        <fullName evidence="2">Uncharacterized protein</fullName>
    </submittedName>
</protein>
<comment type="caution">
    <text evidence="2">The sequence shown here is derived from an EMBL/GenBank/DDBJ whole genome shotgun (WGS) entry which is preliminary data.</text>
</comment>
<evidence type="ECO:0000256" key="1">
    <source>
        <dbReference type="SAM" id="MobiDB-lite"/>
    </source>
</evidence>
<reference evidence="2" key="1">
    <citation type="submission" date="2023-08" db="EMBL/GenBank/DDBJ databases">
        <title>Chromosome-level Genome Assembly of mud carp (Cirrhinus molitorella).</title>
        <authorList>
            <person name="Liu H."/>
        </authorList>
    </citation>
    <scope>NUCLEOTIDE SEQUENCE</scope>
    <source>
        <strain evidence="2">Prfri</strain>
        <tissue evidence="2">Muscle</tissue>
    </source>
</reference>
<dbReference type="Proteomes" id="UP001187343">
    <property type="component" value="Unassembled WGS sequence"/>
</dbReference>
<feature type="region of interest" description="Disordered" evidence="1">
    <location>
        <begin position="1"/>
        <end position="40"/>
    </location>
</feature>
<proteinExistence type="predicted"/>
<keyword evidence="3" id="KW-1185">Reference proteome</keyword>
<organism evidence="2 3">
    <name type="scientific">Cirrhinus molitorella</name>
    <name type="common">mud carp</name>
    <dbReference type="NCBI Taxonomy" id="172907"/>
    <lineage>
        <taxon>Eukaryota</taxon>
        <taxon>Metazoa</taxon>
        <taxon>Chordata</taxon>
        <taxon>Craniata</taxon>
        <taxon>Vertebrata</taxon>
        <taxon>Euteleostomi</taxon>
        <taxon>Actinopterygii</taxon>
        <taxon>Neopterygii</taxon>
        <taxon>Teleostei</taxon>
        <taxon>Ostariophysi</taxon>
        <taxon>Cypriniformes</taxon>
        <taxon>Cyprinidae</taxon>
        <taxon>Labeoninae</taxon>
        <taxon>Labeonini</taxon>
        <taxon>Cirrhinus</taxon>
    </lineage>
</organism>
<gene>
    <name evidence="2" type="ORF">Q8A67_020408</name>
</gene>
<evidence type="ECO:0000313" key="2">
    <source>
        <dbReference type="EMBL" id="KAK2876312.1"/>
    </source>
</evidence>
<name>A0AA88P7P1_9TELE</name>
<sequence length="91" mass="10044">MVRGPVPLTSRPCPPGDDLRPWSQRGGGKEVPSNFPKESTAEESLCSFDREGGCCVNILCERMPFERLNRALGDLSRAARRVLAFIPTPGW</sequence>